<evidence type="ECO:0000313" key="6">
    <source>
        <dbReference type="EMBL" id="WSD15852.1"/>
    </source>
</evidence>
<dbReference type="EMBL" id="CP109135">
    <property type="protein sequence ID" value="WSD15852.1"/>
    <property type="molecule type" value="Genomic_DNA"/>
</dbReference>
<comment type="similarity">
    <text evidence="1">Belongs to the aldehyde dehydrogenase family.</text>
</comment>
<feature type="domain" description="Aldehyde dehydrogenase" evidence="5">
    <location>
        <begin position="21"/>
        <end position="473"/>
    </location>
</feature>
<keyword evidence="3" id="KW-0560">Oxidoreductase</keyword>
<dbReference type="SUPFAM" id="SSF53720">
    <property type="entry name" value="ALDH-like"/>
    <property type="match status" value="1"/>
</dbReference>
<dbReference type="Gene3D" id="3.40.605.10">
    <property type="entry name" value="Aldehyde Dehydrogenase, Chain A, domain 1"/>
    <property type="match status" value="1"/>
</dbReference>
<evidence type="ECO:0000256" key="2">
    <source>
        <dbReference type="ARBA" id="ARBA00022857"/>
    </source>
</evidence>
<proteinExistence type="inferred from homology"/>
<dbReference type="Proteomes" id="UP001340816">
    <property type="component" value="Chromosome"/>
</dbReference>
<evidence type="ECO:0000256" key="3">
    <source>
        <dbReference type="ARBA" id="ARBA00023002"/>
    </source>
</evidence>
<dbReference type="Gene3D" id="3.40.309.10">
    <property type="entry name" value="Aldehyde Dehydrogenase, Chain A, domain 2"/>
    <property type="match status" value="1"/>
</dbReference>
<dbReference type="InterPro" id="IPR047110">
    <property type="entry name" value="GABD/Sad-like"/>
</dbReference>
<dbReference type="PANTHER" id="PTHR43217:SF2">
    <property type="entry name" value="SUCCINATE-SEMIALDEHYDE DEHYDROGENASE [NADP(+)]"/>
    <property type="match status" value="1"/>
</dbReference>
<dbReference type="RefSeq" id="WP_326759768.1">
    <property type="nucleotide sequence ID" value="NZ_CP109135.1"/>
</dbReference>
<gene>
    <name evidence="6" type="ORF">OHB35_22825</name>
</gene>
<name>A0ABZ1HBA1_STRPH</name>
<dbReference type="InterPro" id="IPR015590">
    <property type="entry name" value="Aldehyde_DH_dom"/>
</dbReference>
<dbReference type="Pfam" id="PF00171">
    <property type="entry name" value="Aldedh"/>
    <property type="match status" value="1"/>
</dbReference>
<dbReference type="PANTHER" id="PTHR43217">
    <property type="entry name" value="SUCCINATE SEMIALDEHYDE DEHYDROGENASE [NAD(P)+] SAD"/>
    <property type="match status" value="1"/>
</dbReference>
<keyword evidence="7" id="KW-1185">Reference proteome</keyword>
<evidence type="ECO:0000313" key="7">
    <source>
        <dbReference type="Proteomes" id="UP001340816"/>
    </source>
</evidence>
<dbReference type="CDD" id="cd07100">
    <property type="entry name" value="ALDH_SSADH1_GabD1"/>
    <property type="match status" value="1"/>
</dbReference>
<protein>
    <submittedName>
        <fullName evidence="6">NAD-dependent succinate-semialdehyde dehydrogenase</fullName>
    </submittedName>
</protein>
<reference evidence="6 7" key="1">
    <citation type="submission" date="2022-10" db="EMBL/GenBank/DDBJ databases">
        <title>The complete genomes of actinobacterial strains from the NBC collection.</title>
        <authorList>
            <person name="Joergensen T.S."/>
            <person name="Alvarez Arevalo M."/>
            <person name="Sterndorff E.B."/>
            <person name="Faurdal D."/>
            <person name="Vuksanovic O."/>
            <person name="Mourched A.-S."/>
            <person name="Charusanti P."/>
            <person name="Shaw S."/>
            <person name="Blin K."/>
            <person name="Weber T."/>
        </authorList>
    </citation>
    <scope>NUCLEOTIDE SEQUENCE [LARGE SCALE GENOMIC DNA]</scope>
    <source>
        <strain evidence="6 7">NBC 01752</strain>
    </source>
</reference>
<dbReference type="InterPro" id="IPR044148">
    <property type="entry name" value="ALDH_GabD1-like"/>
</dbReference>
<evidence type="ECO:0000256" key="4">
    <source>
        <dbReference type="SAM" id="MobiDB-lite"/>
    </source>
</evidence>
<evidence type="ECO:0000256" key="1">
    <source>
        <dbReference type="ARBA" id="ARBA00009986"/>
    </source>
</evidence>
<feature type="region of interest" description="Disordered" evidence="4">
    <location>
        <begin position="1"/>
        <end position="23"/>
    </location>
</feature>
<dbReference type="InterPro" id="IPR016161">
    <property type="entry name" value="Ald_DH/histidinol_DH"/>
</dbReference>
<evidence type="ECO:0000259" key="5">
    <source>
        <dbReference type="Pfam" id="PF00171"/>
    </source>
</evidence>
<keyword evidence="2" id="KW-0521">NADP</keyword>
<accession>A0ABZ1HBA1</accession>
<dbReference type="InterPro" id="IPR016163">
    <property type="entry name" value="Ald_DH_C"/>
</dbReference>
<sequence>MTEHETTPETKHETTPETKHESQYKIVDPATNTLVRRYPTSDDAAVDRAVSAAADEFAEWRRRPVKERADLVLAVSREFEARREELAAIITREMGKTTREALGEVDLSAAIFAYYAEHGPDFAADQRLDIRGGGDVVVRSEPLGALLGVMPWNYPYYQVARFVAPNLVLGNTVVLKHAPSCPESAQAIEDMMRAAGLPAGAYVNVYATNEQVARVIADPRVQGVSLTGSERAGRAVGEIAGRHLKKYVLELGGSDPFVVLPDADLEAAVGAAVEGRMGNAGQACTASKRFIVVDSVYDRFLEAFTDAVRALTVGDPTDDGVSFGPLSSEEAARTVIAQVDDAVERGATAVTGGRRPAREGAFVEPTVLTGVTPGMRAYREEIFGPVAVVHRVPDTAAAVRLANDTPYGLGSVVFGRDIAAAKAVADALDVGMVSINGPSGTQEDLPFGGVKLSGVGRELGAYGMAEFVNRKVIRVRGEAGGADQVG</sequence>
<organism evidence="6 7">
    <name type="scientific">Streptomyces phaeochromogenes</name>
    <dbReference type="NCBI Taxonomy" id="1923"/>
    <lineage>
        <taxon>Bacteria</taxon>
        <taxon>Bacillati</taxon>
        <taxon>Actinomycetota</taxon>
        <taxon>Actinomycetes</taxon>
        <taxon>Kitasatosporales</taxon>
        <taxon>Streptomycetaceae</taxon>
        <taxon>Streptomyces</taxon>
        <taxon>Streptomyces phaeochromogenes group</taxon>
    </lineage>
</organism>
<dbReference type="InterPro" id="IPR016162">
    <property type="entry name" value="Ald_DH_N"/>
</dbReference>